<dbReference type="STRING" id="35818.HPU229336_00065"/>
<name>A0A0N1MQY2_9HELI</name>
<sequence>MKDNIFYFQQELSHLYAEREKFVKKFPKLAPFLAYDSKDPDIERMIENFAILTARIHQEMDQNIPHIAESLINIVAPNYTNALPSFCLQEFSFDKDNKETKVFIPKGSSVKSIPIGKCICEFKTVYDIYLYPLIINDILLGSDRQYYTMDLKFEVDRKDLTIKDLNLDKIHLYLGDDIYTSSTLLLYIHLYLKELKLVCLDTKETFYLNPHNIKPMGLNSQESMLSYNDLGFEAFSLLREYFFLPEKFNFVIIEGLDVLENCEGKCFELEFKFSKAFPKNCIFRKEMFSLSMTPIVNIFEKSAEPLINKHDKDSYRIFIDRMQLESYEIIQVKQVKAHNSNGERRILKNYDSFERFGFLQEEKEEFYSISNRTNSKGETYKEIEFFSKTSYEETITIDTICCNKNLPSKLKIGDINSCDVKSVKTKNVKTPSIMREVLVNGNLLWKLVSMLSFSYKTMLDKTSFLSVLESYSFVNDAENNEVIKLFKKAIVDIKGRDTYLVDGIVTKRGIITTISIKDSEFYSLGLGEIYRFGLVMSRFFASFASVNSFCEVEVKCLDSNETLHYPASFGKKDLI</sequence>
<accession>A0A0N1MQY2</accession>
<dbReference type="InterPro" id="IPR010272">
    <property type="entry name" value="T6SS_TssF"/>
</dbReference>
<dbReference type="PANTHER" id="PTHR35370:SF1">
    <property type="entry name" value="TYPE VI SECRETION SYSTEM COMPONENT TSSF1"/>
    <property type="match status" value="1"/>
</dbReference>
<evidence type="ECO:0000313" key="2">
    <source>
        <dbReference type="Proteomes" id="UP000037997"/>
    </source>
</evidence>
<gene>
    <name evidence="1" type="ORF">HPU229334_00120</name>
</gene>
<evidence type="ECO:0000313" key="1">
    <source>
        <dbReference type="EMBL" id="KPH56574.1"/>
    </source>
</evidence>
<proteinExistence type="predicted"/>
<organism evidence="1 2">
    <name type="scientific">Helicobacter pullorum</name>
    <dbReference type="NCBI Taxonomy" id="35818"/>
    <lineage>
        <taxon>Bacteria</taxon>
        <taxon>Pseudomonadati</taxon>
        <taxon>Campylobacterota</taxon>
        <taxon>Epsilonproteobacteria</taxon>
        <taxon>Campylobacterales</taxon>
        <taxon>Helicobacteraceae</taxon>
        <taxon>Helicobacter</taxon>
    </lineage>
</organism>
<protein>
    <submittedName>
        <fullName evidence="1">Type VI secretion protein</fullName>
    </submittedName>
</protein>
<dbReference type="AlphaFoldDB" id="A0A0N1MQY2"/>
<comment type="caution">
    <text evidence="1">The sequence shown here is derived from an EMBL/GenBank/DDBJ whole genome shotgun (WGS) entry which is preliminary data.</text>
</comment>
<dbReference type="Pfam" id="PF05947">
    <property type="entry name" value="T6SS_TssF"/>
    <property type="match status" value="1"/>
</dbReference>
<dbReference type="EMBL" id="JNOC01000001">
    <property type="protein sequence ID" value="KPH56574.1"/>
    <property type="molecule type" value="Genomic_DNA"/>
</dbReference>
<dbReference type="NCBIfam" id="TIGR03359">
    <property type="entry name" value="VI_chp_6"/>
    <property type="match status" value="1"/>
</dbReference>
<dbReference type="RefSeq" id="WP_054197452.1">
    <property type="nucleotide sequence ID" value="NZ_JNOC01000001.1"/>
</dbReference>
<dbReference type="PANTHER" id="PTHR35370">
    <property type="entry name" value="CYTOPLASMIC PROTEIN-RELATED-RELATED"/>
    <property type="match status" value="1"/>
</dbReference>
<reference evidence="1 2" key="1">
    <citation type="submission" date="2014-06" db="EMBL/GenBank/DDBJ databases">
        <title>Helicobacter pullorum isolates in fresh chicken meat - phenotypic and genotypic features.</title>
        <authorList>
            <person name="Borges V."/>
            <person name="Santos A."/>
            <person name="Correia C.B."/>
            <person name="Saraiva M."/>
            <person name="Menard A."/>
            <person name="Vieira L."/>
            <person name="Sampaio D.A."/>
            <person name="Gomes J.P."/>
            <person name="Oleastro M."/>
        </authorList>
    </citation>
    <scope>NUCLEOTIDE SEQUENCE [LARGE SCALE GENOMIC DNA]</scope>
    <source>
        <strain evidence="1 2">229334/12</strain>
    </source>
</reference>
<dbReference type="PATRIC" id="fig|35818.11.peg.23"/>
<dbReference type="PIRSF" id="PIRSF028304">
    <property type="entry name" value="UCP028304"/>
    <property type="match status" value="1"/>
</dbReference>
<dbReference type="Proteomes" id="UP000037997">
    <property type="component" value="Unassembled WGS sequence"/>
</dbReference>